<name>A0A3D9H5U6_9PROT</name>
<dbReference type="RefSeq" id="WP_115938859.1">
    <property type="nucleotide sequence ID" value="NZ_QRDW01000013.1"/>
</dbReference>
<dbReference type="EMBL" id="QRDW01000013">
    <property type="protein sequence ID" value="RED44854.1"/>
    <property type="molecule type" value="Genomic_DNA"/>
</dbReference>
<feature type="signal peptide" evidence="1">
    <location>
        <begin position="1"/>
        <end position="23"/>
    </location>
</feature>
<dbReference type="Proteomes" id="UP000256845">
    <property type="component" value="Unassembled WGS sequence"/>
</dbReference>
<evidence type="ECO:0008006" key="4">
    <source>
        <dbReference type="Google" id="ProtNLM"/>
    </source>
</evidence>
<protein>
    <recommendedName>
        <fullName evidence="4">Periplasmic heavy metal sensor</fullName>
    </recommendedName>
</protein>
<evidence type="ECO:0000313" key="2">
    <source>
        <dbReference type="EMBL" id="RED44854.1"/>
    </source>
</evidence>
<dbReference type="Gene3D" id="1.20.120.1490">
    <property type="match status" value="1"/>
</dbReference>
<feature type="chain" id="PRO_5017684774" description="Periplasmic heavy metal sensor" evidence="1">
    <location>
        <begin position="24"/>
        <end position="176"/>
    </location>
</feature>
<comment type="caution">
    <text evidence="2">The sequence shown here is derived from an EMBL/GenBank/DDBJ whole genome shotgun (WGS) entry which is preliminary data.</text>
</comment>
<accession>A0A3D9H5U6</accession>
<keyword evidence="1" id="KW-0732">Signal</keyword>
<evidence type="ECO:0000313" key="3">
    <source>
        <dbReference type="Proteomes" id="UP000256845"/>
    </source>
</evidence>
<organism evidence="2 3">
    <name type="scientific">Aestuariispira insulae</name>
    <dbReference type="NCBI Taxonomy" id="1461337"/>
    <lineage>
        <taxon>Bacteria</taxon>
        <taxon>Pseudomonadati</taxon>
        <taxon>Pseudomonadota</taxon>
        <taxon>Alphaproteobacteria</taxon>
        <taxon>Rhodospirillales</taxon>
        <taxon>Kiloniellaceae</taxon>
        <taxon>Aestuariispira</taxon>
    </lineage>
</organism>
<proteinExistence type="predicted"/>
<sequence>MKPLSRILYCLAFLLTGSATVMANDQPYAGHQNRQIKSLSPHEIEGLKSGAGMGLAKAAELNHYPGPRHLLDAPEAMSLTAKQIDSLKELHSAMQKEASDIGHEIIRAEGKLNALFAEQTVQPDNLSQAILEIGQLWTRLRLVHLKTHLQTKDLLTEDQIDLYDRLRGYTPNKHDH</sequence>
<evidence type="ECO:0000256" key="1">
    <source>
        <dbReference type="SAM" id="SignalP"/>
    </source>
</evidence>
<reference evidence="2 3" key="1">
    <citation type="submission" date="2018-07" db="EMBL/GenBank/DDBJ databases">
        <title>Genomic Encyclopedia of Type Strains, Phase III (KMG-III): the genomes of soil and plant-associated and newly described type strains.</title>
        <authorList>
            <person name="Whitman W."/>
        </authorList>
    </citation>
    <scope>NUCLEOTIDE SEQUENCE [LARGE SCALE GENOMIC DNA]</scope>
    <source>
        <strain evidence="2 3">CECT 8488</strain>
    </source>
</reference>
<keyword evidence="3" id="KW-1185">Reference proteome</keyword>
<dbReference type="OrthoDB" id="7353511at2"/>
<dbReference type="AlphaFoldDB" id="A0A3D9H5U6"/>
<gene>
    <name evidence="2" type="ORF">DFP90_11359</name>
</gene>